<organism evidence="3 4">
    <name type="scientific">Striga asiatica</name>
    <name type="common">Asiatic witchweed</name>
    <name type="synonym">Buchnera asiatica</name>
    <dbReference type="NCBI Taxonomy" id="4170"/>
    <lineage>
        <taxon>Eukaryota</taxon>
        <taxon>Viridiplantae</taxon>
        <taxon>Streptophyta</taxon>
        <taxon>Embryophyta</taxon>
        <taxon>Tracheophyta</taxon>
        <taxon>Spermatophyta</taxon>
        <taxon>Magnoliopsida</taxon>
        <taxon>eudicotyledons</taxon>
        <taxon>Gunneridae</taxon>
        <taxon>Pentapetalae</taxon>
        <taxon>asterids</taxon>
        <taxon>lamiids</taxon>
        <taxon>Lamiales</taxon>
        <taxon>Orobanchaceae</taxon>
        <taxon>Buchnereae</taxon>
        <taxon>Striga</taxon>
    </lineage>
</organism>
<keyword evidence="2" id="KW-0472">Membrane</keyword>
<evidence type="ECO:0000313" key="3">
    <source>
        <dbReference type="EMBL" id="GER54047.1"/>
    </source>
</evidence>
<feature type="transmembrane region" description="Helical" evidence="2">
    <location>
        <begin position="62"/>
        <end position="86"/>
    </location>
</feature>
<keyword evidence="4" id="KW-1185">Reference proteome</keyword>
<dbReference type="PANTHER" id="PTHR34947:SF2">
    <property type="entry name" value="TRANSMEMBRANE PROTEIN"/>
    <property type="match status" value="1"/>
</dbReference>
<dbReference type="EMBL" id="BKCP01010848">
    <property type="protein sequence ID" value="GER54047.1"/>
    <property type="molecule type" value="Genomic_DNA"/>
</dbReference>
<dbReference type="AlphaFoldDB" id="A0A5A7RBQ0"/>
<evidence type="ECO:0000256" key="2">
    <source>
        <dbReference type="SAM" id="Phobius"/>
    </source>
</evidence>
<dbReference type="PANTHER" id="PTHR34947">
    <property type="entry name" value="TRANSMEMBRANE PROTEIN"/>
    <property type="match status" value="1"/>
</dbReference>
<feature type="region of interest" description="Disordered" evidence="1">
    <location>
        <begin position="140"/>
        <end position="190"/>
    </location>
</feature>
<evidence type="ECO:0000256" key="1">
    <source>
        <dbReference type="SAM" id="MobiDB-lite"/>
    </source>
</evidence>
<keyword evidence="2" id="KW-1133">Transmembrane helix</keyword>
<reference evidence="4" key="1">
    <citation type="journal article" date="2019" name="Curr. Biol.">
        <title>Genome Sequence of Striga asiatica Provides Insight into the Evolution of Plant Parasitism.</title>
        <authorList>
            <person name="Yoshida S."/>
            <person name="Kim S."/>
            <person name="Wafula E.K."/>
            <person name="Tanskanen J."/>
            <person name="Kim Y.M."/>
            <person name="Honaas L."/>
            <person name="Yang Z."/>
            <person name="Spallek T."/>
            <person name="Conn C.E."/>
            <person name="Ichihashi Y."/>
            <person name="Cheong K."/>
            <person name="Cui S."/>
            <person name="Der J.P."/>
            <person name="Gundlach H."/>
            <person name="Jiao Y."/>
            <person name="Hori C."/>
            <person name="Ishida J.K."/>
            <person name="Kasahara H."/>
            <person name="Kiba T."/>
            <person name="Kim M.S."/>
            <person name="Koo N."/>
            <person name="Laohavisit A."/>
            <person name="Lee Y.H."/>
            <person name="Lumba S."/>
            <person name="McCourt P."/>
            <person name="Mortimer J.C."/>
            <person name="Mutuku J.M."/>
            <person name="Nomura T."/>
            <person name="Sasaki-Sekimoto Y."/>
            <person name="Seto Y."/>
            <person name="Wang Y."/>
            <person name="Wakatake T."/>
            <person name="Sakakibara H."/>
            <person name="Demura T."/>
            <person name="Yamaguchi S."/>
            <person name="Yoneyama K."/>
            <person name="Manabe R.I."/>
            <person name="Nelson D.C."/>
            <person name="Schulman A.H."/>
            <person name="Timko M.P."/>
            <person name="dePamphilis C.W."/>
            <person name="Choi D."/>
            <person name="Shirasu K."/>
        </authorList>
    </citation>
    <scope>NUCLEOTIDE SEQUENCE [LARGE SCALE GENOMIC DNA]</scope>
    <source>
        <strain evidence="4">cv. UVA1</strain>
    </source>
</reference>
<protein>
    <submittedName>
        <fullName evidence="3">Uncharacterized protein</fullName>
    </submittedName>
</protein>
<name>A0A5A7RBQ0_STRAF</name>
<gene>
    <name evidence="3" type="ORF">STAS_31602</name>
</gene>
<proteinExistence type="predicted"/>
<sequence length="208" mass="23890">MANHNEHHSNIKSVNHPDKFYYLKKALQVLFSLSIFSLLFYHPSLAPFFVQSYDYFSSNISIKLFTCTTERNCIFLICNGILVLIIRTSGLVRKIAPVKISPKDVRIDVCNMEEVDEAKGANAVMKVEVLEVKGSDRVEKGGIFDPGHEIDKREIDHEAQEEDDDDEEEEEEEEDGDENDDEQLMSTDELNKKCEDFIKRVKQEIQGV</sequence>
<comment type="caution">
    <text evidence="3">The sequence shown here is derived from an EMBL/GenBank/DDBJ whole genome shotgun (WGS) entry which is preliminary data.</text>
</comment>
<feature type="compositionally biased region" description="Basic and acidic residues" evidence="1">
    <location>
        <begin position="140"/>
        <end position="158"/>
    </location>
</feature>
<dbReference type="Proteomes" id="UP000325081">
    <property type="component" value="Unassembled WGS sequence"/>
</dbReference>
<feature type="compositionally biased region" description="Acidic residues" evidence="1">
    <location>
        <begin position="159"/>
        <end position="183"/>
    </location>
</feature>
<keyword evidence="2" id="KW-0812">Transmembrane</keyword>
<dbReference type="OrthoDB" id="1727102at2759"/>
<feature type="transmembrane region" description="Helical" evidence="2">
    <location>
        <begin position="21"/>
        <end position="42"/>
    </location>
</feature>
<evidence type="ECO:0000313" key="4">
    <source>
        <dbReference type="Proteomes" id="UP000325081"/>
    </source>
</evidence>
<accession>A0A5A7RBQ0</accession>